<dbReference type="EMBL" id="BLAY01000098">
    <property type="protein sequence ID" value="GET40732.1"/>
    <property type="molecule type" value="Genomic_DNA"/>
</dbReference>
<name>A0AAV3XJY6_9CYAN</name>
<keyword evidence="3" id="KW-1185">Reference proteome</keyword>
<feature type="region of interest" description="Disordered" evidence="1">
    <location>
        <begin position="1"/>
        <end position="34"/>
    </location>
</feature>
<proteinExistence type="predicted"/>
<evidence type="ECO:0000313" key="3">
    <source>
        <dbReference type="Proteomes" id="UP001050975"/>
    </source>
</evidence>
<protein>
    <submittedName>
        <fullName evidence="2">Uncharacterized protein</fullName>
    </submittedName>
</protein>
<organism evidence="2 3">
    <name type="scientific">Microseira wollei NIES-4236</name>
    <dbReference type="NCBI Taxonomy" id="2530354"/>
    <lineage>
        <taxon>Bacteria</taxon>
        <taxon>Bacillati</taxon>
        <taxon>Cyanobacteriota</taxon>
        <taxon>Cyanophyceae</taxon>
        <taxon>Oscillatoriophycideae</taxon>
        <taxon>Aerosakkonematales</taxon>
        <taxon>Aerosakkonemataceae</taxon>
        <taxon>Microseira</taxon>
    </lineage>
</organism>
<dbReference type="AlphaFoldDB" id="A0AAV3XJY6"/>
<dbReference type="Proteomes" id="UP001050975">
    <property type="component" value="Unassembled WGS sequence"/>
</dbReference>
<sequence length="114" mass="13598">MHPFPPMTESTQKRQVRRGRIFPEHQSSPETRARRIAEREKLGKRCRQIFEQIRPQLMSTHYNWFIAIDAETGNYLLDEKFDGLMHKVKVNYPFNGRVRLTTFRLNEDGYCGLI</sequence>
<gene>
    <name evidence="2" type="ORF">MiSe_55430</name>
</gene>
<reference evidence="2" key="1">
    <citation type="submission" date="2019-10" db="EMBL/GenBank/DDBJ databases">
        <title>Draft genome sequece of Microseira wollei NIES-4236.</title>
        <authorList>
            <person name="Yamaguchi H."/>
            <person name="Suzuki S."/>
            <person name="Kawachi M."/>
        </authorList>
    </citation>
    <scope>NUCLEOTIDE SEQUENCE</scope>
    <source>
        <strain evidence="2">NIES-4236</strain>
    </source>
</reference>
<evidence type="ECO:0000256" key="1">
    <source>
        <dbReference type="SAM" id="MobiDB-lite"/>
    </source>
</evidence>
<comment type="caution">
    <text evidence="2">The sequence shown here is derived from an EMBL/GenBank/DDBJ whole genome shotgun (WGS) entry which is preliminary data.</text>
</comment>
<evidence type="ECO:0000313" key="2">
    <source>
        <dbReference type="EMBL" id="GET40732.1"/>
    </source>
</evidence>
<accession>A0AAV3XJY6</accession>